<protein>
    <recommendedName>
        <fullName evidence="3">Type II secretion system protein N</fullName>
    </recommendedName>
    <alternativeName>
        <fullName evidence="10">General secretion pathway protein N</fullName>
    </alternativeName>
</protein>
<keyword evidence="9" id="KW-0472">Membrane</keyword>
<keyword evidence="8" id="KW-0653">Protein transport</keyword>
<evidence type="ECO:0000256" key="10">
    <source>
        <dbReference type="ARBA" id="ARBA00030772"/>
    </source>
</evidence>
<keyword evidence="5" id="KW-1003">Cell membrane</keyword>
<dbReference type="InterPro" id="IPR022792">
    <property type="entry name" value="T2SS_protein-GspN"/>
</dbReference>
<evidence type="ECO:0000256" key="4">
    <source>
        <dbReference type="ARBA" id="ARBA00022448"/>
    </source>
</evidence>
<evidence type="ECO:0000256" key="5">
    <source>
        <dbReference type="ARBA" id="ARBA00022475"/>
    </source>
</evidence>
<dbReference type="RefSeq" id="WP_187717374.1">
    <property type="nucleotide sequence ID" value="NZ_JACTAH010000001.1"/>
</dbReference>
<evidence type="ECO:0000256" key="8">
    <source>
        <dbReference type="ARBA" id="ARBA00022927"/>
    </source>
</evidence>
<dbReference type="EMBL" id="JACYTO010000001">
    <property type="protein sequence ID" value="MBD8502601.1"/>
    <property type="molecule type" value="Genomic_DNA"/>
</dbReference>
<evidence type="ECO:0000256" key="6">
    <source>
        <dbReference type="ARBA" id="ARBA00022519"/>
    </source>
</evidence>
<evidence type="ECO:0000256" key="1">
    <source>
        <dbReference type="ARBA" id="ARBA00004533"/>
    </source>
</evidence>
<dbReference type="Proteomes" id="UP000603602">
    <property type="component" value="Unassembled WGS sequence"/>
</dbReference>
<sequence>MALVIVRLPAGLVDYGVRHLTDGQLRVVQTQGSVWRGQGVLASSEVSPRLTAARQVAWRTELELYRLAVRLRLSEHGREQLVLTVAPTGLAIEKLGLDLPASLVSAAIRHPAARAGWRGRFLVDSSGLVCDAHAVCAGKMTMEWHDAGVNLLPGHQLGTHRAVLAAMGRSFDVAVNTLDGNVRVDGGGKITDGRLVALDLLFSGPPELVGRLPNVMDGHARLTGEPGQVRLRLP</sequence>
<comment type="similarity">
    <text evidence="2">Belongs to the GSP N family.</text>
</comment>
<comment type="subcellular location">
    <subcellularLocation>
        <location evidence="1">Cell inner membrane</location>
    </subcellularLocation>
</comment>
<accession>A0ABR9B8U5</accession>
<organism evidence="11 12">
    <name type="scientific">Thauera sedimentorum</name>
    <dbReference type="NCBI Taxonomy" id="2767595"/>
    <lineage>
        <taxon>Bacteria</taxon>
        <taxon>Pseudomonadati</taxon>
        <taxon>Pseudomonadota</taxon>
        <taxon>Betaproteobacteria</taxon>
        <taxon>Rhodocyclales</taxon>
        <taxon>Zoogloeaceae</taxon>
        <taxon>Thauera</taxon>
    </lineage>
</organism>
<keyword evidence="7" id="KW-0812">Transmembrane</keyword>
<evidence type="ECO:0000313" key="11">
    <source>
        <dbReference type="EMBL" id="MBD8502601.1"/>
    </source>
</evidence>
<proteinExistence type="inferred from homology"/>
<evidence type="ECO:0000256" key="9">
    <source>
        <dbReference type="ARBA" id="ARBA00023136"/>
    </source>
</evidence>
<evidence type="ECO:0000313" key="12">
    <source>
        <dbReference type="Proteomes" id="UP000603602"/>
    </source>
</evidence>
<evidence type="ECO:0000256" key="7">
    <source>
        <dbReference type="ARBA" id="ARBA00022692"/>
    </source>
</evidence>
<reference evidence="12" key="1">
    <citation type="submission" date="2023-07" db="EMBL/GenBank/DDBJ databases">
        <title>Thauera sp. CAU 1555 isolated from sand of Yaerae Beach.</title>
        <authorList>
            <person name="Kim W."/>
        </authorList>
    </citation>
    <scope>NUCLEOTIDE SEQUENCE [LARGE SCALE GENOMIC DNA]</scope>
    <source>
        <strain evidence="12">CAU 1555</strain>
    </source>
</reference>
<dbReference type="Pfam" id="PF01203">
    <property type="entry name" value="T2SSN"/>
    <property type="match status" value="1"/>
</dbReference>
<evidence type="ECO:0000256" key="2">
    <source>
        <dbReference type="ARBA" id="ARBA00007208"/>
    </source>
</evidence>
<name>A0ABR9B8U5_9RHOO</name>
<keyword evidence="6" id="KW-0997">Cell inner membrane</keyword>
<keyword evidence="12" id="KW-1185">Reference proteome</keyword>
<gene>
    <name evidence="11" type="primary">gspN</name>
    <name evidence="11" type="ORF">IFO67_06860</name>
</gene>
<keyword evidence="4" id="KW-0813">Transport</keyword>
<comment type="caution">
    <text evidence="11">The sequence shown here is derived from an EMBL/GenBank/DDBJ whole genome shotgun (WGS) entry which is preliminary data.</text>
</comment>
<evidence type="ECO:0000256" key="3">
    <source>
        <dbReference type="ARBA" id="ARBA00021563"/>
    </source>
</evidence>